<comment type="similarity">
    <text evidence="2">Belongs to the metallo-dependent hydrolases superfamily. Adenosine and AMP deaminases family.</text>
</comment>
<dbReference type="OrthoDB" id="272271at2759"/>
<proteinExistence type="inferred from homology"/>
<dbReference type="AlphaFoldDB" id="A0A0T6BG34"/>
<dbReference type="Pfam" id="PF00962">
    <property type="entry name" value="A_deaminase"/>
    <property type="match status" value="1"/>
</dbReference>
<gene>
    <name evidence="9" type="ORF">AMK59_1091</name>
</gene>
<dbReference type="SUPFAM" id="SSF51556">
    <property type="entry name" value="Metallo-dependent hydrolases"/>
    <property type="match status" value="1"/>
</dbReference>
<dbReference type="InterPro" id="IPR032466">
    <property type="entry name" value="Metal_Hydrolase"/>
</dbReference>
<evidence type="ECO:0000256" key="2">
    <source>
        <dbReference type="ARBA" id="ARBA00006676"/>
    </source>
</evidence>
<dbReference type="GO" id="GO:0009117">
    <property type="term" value="P:nucleotide metabolic process"/>
    <property type="evidence" value="ECO:0007669"/>
    <property type="project" value="UniProtKB-KW"/>
</dbReference>
<dbReference type="PANTHER" id="PTHR11409">
    <property type="entry name" value="ADENOSINE DEAMINASE"/>
    <property type="match status" value="1"/>
</dbReference>
<evidence type="ECO:0000256" key="3">
    <source>
        <dbReference type="ARBA" id="ARBA00022723"/>
    </source>
</evidence>
<dbReference type="Gene3D" id="3.20.20.140">
    <property type="entry name" value="Metal-dependent hydrolases"/>
    <property type="match status" value="1"/>
</dbReference>
<evidence type="ECO:0000313" key="9">
    <source>
        <dbReference type="EMBL" id="KRT86312.1"/>
    </source>
</evidence>
<keyword evidence="5" id="KW-0862">Zinc</keyword>
<dbReference type="CDD" id="cd00443">
    <property type="entry name" value="ADA_AMPD"/>
    <property type="match status" value="1"/>
</dbReference>
<dbReference type="PANTHER" id="PTHR11409:SF42">
    <property type="entry name" value="ADENOSINE DEAMINASE-LIKE PROTEIN"/>
    <property type="match status" value="1"/>
</dbReference>
<feature type="domain" description="Adenosine deaminase" evidence="8">
    <location>
        <begin position="1"/>
        <end position="265"/>
    </location>
</feature>
<name>A0A0T6BG34_9SCAR</name>
<reference evidence="9 10" key="1">
    <citation type="submission" date="2015-09" db="EMBL/GenBank/DDBJ databases">
        <title>Draft genome of the scarab beetle Oryctes borbonicus.</title>
        <authorList>
            <person name="Meyer J.M."/>
            <person name="Markov G.V."/>
            <person name="Baskaran P."/>
            <person name="Herrmann M."/>
            <person name="Sommer R.J."/>
            <person name="Roedelsperger C."/>
        </authorList>
    </citation>
    <scope>NUCLEOTIDE SEQUENCE [LARGE SCALE GENOMIC DNA]</scope>
    <source>
        <strain evidence="9">OB123</strain>
        <tissue evidence="9">Whole animal</tissue>
    </source>
</reference>
<keyword evidence="6" id="KW-0546">Nucleotide metabolism</keyword>
<organism evidence="9 10">
    <name type="scientific">Oryctes borbonicus</name>
    <dbReference type="NCBI Taxonomy" id="1629725"/>
    <lineage>
        <taxon>Eukaryota</taxon>
        <taxon>Metazoa</taxon>
        <taxon>Ecdysozoa</taxon>
        <taxon>Arthropoda</taxon>
        <taxon>Hexapoda</taxon>
        <taxon>Insecta</taxon>
        <taxon>Pterygota</taxon>
        <taxon>Neoptera</taxon>
        <taxon>Endopterygota</taxon>
        <taxon>Coleoptera</taxon>
        <taxon>Polyphaga</taxon>
        <taxon>Scarabaeiformia</taxon>
        <taxon>Scarabaeidae</taxon>
        <taxon>Dynastinae</taxon>
        <taxon>Oryctes</taxon>
    </lineage>
</organism>
<comment type="caution">
    <text evidence="9">The sequence shown here is derived from an EMBL/GenBank/DDBJ whole genome shotgun (WGS) entry which is preliminary data.</text>
</comment>
<keyword evidence="4" id="KW-0378">Hydrolase</keyword>
<sequence length="277" mass="31837">FKVAHDVTITKQAVYTATKDVIEDFYQDNVIYLELRTTPRAVEGLSKTEYIEAVIEAIKDNQLNIVVKLLLCIDRRHEISISENALELIIEMKNKYPDIIKGIDLCGNPNVGIFDAKLFAKARKNRLKLSLHGGEVKNDEEVREIFELKPERIGHGTCIHPDFGGSEMLWNLYKEAKIPIEICLTSNVICGTSKSYKEHHVSEWIKNDFPFSISTDDKGVFNTTLSKEYELLQKNFNLNEHDLWKIAFNSINQSFADDVEKNNLKGVLLDWKTKYIK</sequence>
<keyword evidence="10" id="KW-1185">Reference proteome</keyword>
<dbReference type="Proteomes" id="UP000051574">
    <property type="component" value="Unassembled WGS sequence"/>
</dbReference>
<evidence type="ECO:0000256" key="5">
    <source>
        <dbReference type="ARBA" id="ARBA00022833"/>
    </source>
</evidence>
<dbReference type="InterPro" id="IPR001365">
    <property type="entry name" value="A_deaminase_dom"/>
</dbReference>
<accession>A0A0T6BG34</accession>
<dbReference type="EMBL" id="LJIG01000628">
    <property type="protein sequence ID" value="KRT86312.1"/>
    <property type="molecule type" value="Genomic_DNA"/>
</dbReference>
<dbReference type="InterPro" id="IPR006330">
    <property type="entry name" value="Ado/ade_deaminase"/>
</dbReference>
<evidence type="ECO:0000256" key="4">
    <source>
        <dbReference type="ARBA" id="ARBA00022801"/>
    </source>
</evidence>
<dbReference type="GO" id="GO:0046103">
    <property type="term" value="P:inosine biosynthetic process"/>
    <property type="evidence" value="ECO:0007669"/>
    <property type="project" value="TreeGrafter"/>
</dbReference>
<feature type="non-terminal residue" evidence="9">
    <location>
        <position position="1"/>
    </location>
</feature>
<comment type="catalytic activity">
    <reaction evidence="7">
        <text>N(6)-methyl-AMP + H2O + H(+) = IMP + methylamine</text>
        <dbReference type="Rhea" id="RHEA:16001"/>
        <dbReference type="ChEBI" id="CHEBI:15377"/>
        <dbReference type="ChEBI" id="CHEBI:15378"/>
        <dbReference type="ChEBI" id="CHEBI:58053"/>
        <dbReference type="ChEBI" id="CHEBI:59338"/>
        <dbReference type="ChEBI" id="CHEBI:144842"/>
    </reaction>
    <physiologicalReaction direction="left-to-right" evidence="7">
        <dbReference type="Rhea" id="RHEA:16002"/>
    </physiologicalReaction>
</comment>
<evidence type="ECO:0000256" key="7">
    <source>
        <dbReference type="ARBA" id="ARBA00048787"/>
    </source>
</evidence>
<evidence type="ECO:0000256" key="6">
    <source>
        <dbReference type="ARBA" id="ARBA00023080"/>
    </source>
</evidence>
<evidence type="ECO:0000256" key="1">
    <source>
        <dbReference type="ARBA" id="ARBA00001947"/>
    </source>
</evidence>
<dbReference type="GO" id="GO:0046872">
    <property type="term" value="F:metal ion binding"/>
    <property type="evidence" value="ECO:0007669"/>
    <property type="project" value="UniProtKB-KW"/>
</dbReference>
<keyword evidence="3" id="KW-0479">Metal-binding</keyword>
<evidence type="ECO:0000259" key="8">
    <source>
        <dbReference type="Pfam" id="PF00962"/>
    </source>
</evidence>
<protein>
    <recommendedName>
        <fullName evidence="8">Adenosine deaminase domain-containing protein</fullName>
    </recommendedName>
</protein>
<dbReference type="GO" id="GO:0004000">
    <property type="term" value="F:adenosine deaminase activity"/>
    <property type="evidence" value="ECO:0007669"/>
    <property type="project" value="TreeGrafter"/>
</dbReference>
<dbReference type="GO" id="GO:0006154">
    <property type="term" value="P:adenosine catabolic process"/>
    <property type="evidence" value="ECO:0007669"/>
    <property type="project" value="TreeGrafter"/>
</dbReference>
<comment type="cofactor">
    <cofactor evidence="1">
        <name>Zn(2+)</name>
        <dbReference type="ChEBI" id="CHEBI:29105"/>
    </cofactor>
</comment>
<evidence type="ECO:0000313" key="10">
    <source>
        <dbReference type="Proteomes" id="UP000051574"/>
    </source>
</evidence>